<dbReference type="EC" id="2.1.1.205" evidence="7"/>
<evidence type="ECO:0000256" key="8">
    <source>
        <dbReference type="SAM" id="Phobius"/>
    </source>
</evidence>
<dbReference type="SUPFAM" id="SSF53335">
    <property type="entry name" value="S-adenosyl-L-methionine-dependent methyltransferases"/>
    <property type="match status" value="1"/>
</dbReference>
<dbReference type="HAMAP" id="MF_01547">
    <property type="entry name" value="RNA_methyltr_E"/>
    <property type="match status" value="1"/>
</dbReference>
<dbReference type="InterPro" id="IPR002877">
    <property type="entry name" value="RNA_MeTrfase_FtsJ_dom"/>
</dbReference>
<dbReference type="InterPro" id="IPR015507">
    <property type="entry name" value="rRNA-MeTfrase_E"/>
</dbReference>
<evidence type="ECO:0000313" key="11">
    <source>
        <dbReference type="EMBL" id="EUD73950.1"/>
    </source>
</evidence>
<dbReference type="GO" id="GO:0002181">
    <property type="term" value="P:cytoplasmic translation"/>
    <property type="evidence" value="ECO:0007669"/>
    <property type="project" value="UniProtKB-UniRule"/>
</dbReference>
<feature type="transmembrane region" description="Helical" evidence="8">
    <location>
        <begin position="599"/>
        <end position="621"/>
    </location>
</feature>
<organism evidence="11 12">
    <name type="scientific">Plasmodium vinckei petteri</name>
    <dbReference type="NCBI Taxonomy" id="138298"/>
    <lineage>
        <taxon>Eukaryota</taxon>
        <taxon>Sar</taxon>
        <taxon>Alveolata</taxon>
        <taxon>Apicomplexa</taxon>
        <taxon>Aconoidasida</taxon>
        <taxon>Haemosporida</taxon>
        <taxon>Plasmodiidae</taxon>
        <taxon>Plasmodium</taxon>
        <taxon>Plasmodium (Vinckeia)</taxon>
    </lineage>
</organism>
<dbReference type="Gene3D" id="3.40.50.150">
    <property type="entry name" value="Vaccinia Virus protein VP39"/>
    <property type="match status" value="1"/>
</dbReference>
<reference evidence="11 12" key="1">
    <citation type="submission" date="2013-02" db="EMBL/GenBank/DDBJ databases">
        <title>The Genome Sequence of Plasmodium vinckei petteri CR.</title>
        <authorList>
            <consortium name="The Broad Institute Genome Sequencing Platform"/>
            <consortium name="The Broad Institute Genome Sequencing Center for Infectious Disease"/>
            <person name="Neafsey D."/>
            <person name="Cheeseman I."/>
            <person name="Volkman S."/>
            <person name="Adams J."/>
            <person name="Walker B."/>
            <person name="Young S.K."/>
            <person name="Zeng Q."/>
            <person name="Gargeya S."/>
            <person name="Fitzgerald M."/>
            <person name="Haas B."/>
            <person name="Abouelleil A."/>
            <person name="Alvarado L."/>
            <person name="Arachchi H.M."/>
            <person name="Berlin A.M."/>
            <person name="Chapman S.B."/>
            <person name="Dewar J."/>
            <person name="Goldberg J."/>
            <person name="Griggs A."/>
            <person name="Gujja S."/>
            <person name="Hansen M."/>
            <person name="Howarth C."/>
            <person name="Imamovic A."/>
            <person name="Larimer J."/>
            <person name="McCowan C."/>
            <person name="Murphy C."/>
            <person name="Neiman D."/>
            <person name="Pearson M."/>
            <person name="Priest M."/>
            <person name="Roberts A."/>
            <person name="Saif S."/>
            <person name="Shea T."/>
            <person name="Sisk P."/>
            <person name="Sykes S."/>
            <person name="Wortman J."/>
            <person name="Nusbaum C."/>
            <person name="Birren B."/>
        </authorList>
    </citation>
    <scope>NUCLEOTIDE SEQUENCE [LARGE SCALE GENOMIC DNA]</scope>
    <source>
        <strain evidence="11 12">CR</strain>
    </source>
</reference>
<dbReference type="InterPro" id="IPR050082">
    <property type="entry name" value="RNA_methyltr_RlmE"/>
</dbReference>
<evidence type="ECO:0000259" key="9">
    <source>
        <dbReference type="Pfam" id="PF01728"/>
    </source>
</evidence>
<evidence type="ECO:0000256" key="5">
    <source>
        <dbReference type="ARBA" id="ARBA00022694"/>
    </source>
</evidence>
<dbReference type="GO" id="GO:0002128">
    <property type="term" value="P:tRNA nucleoside ribose methylation"/>
    <property type="evidence" value="ECO:0007669"/>
    <property type="project" value="UniProtKB-UniRule"/>
</dbReference>
<evidence type="ECO:0000256" key="7">
    <source>
        <dbReference type="HAMAP-Rule" id="MF_03162"/>
    </source>
</evidence>
<dbReference type="HAMAP" id="MF_03162">
    <property type="entry name" value="RNA_methyltr_E_TRM7"/>
    <property type="match status" value="1"/>
</dbReference>
<keyword evidence="3 7" id="KW-0808">Transferase</keyword>
<keyword evidence="1 7" id="KW-0963">Cytoplasm</keyword>
<keyword evidence="8" id="KW-0472">Membrane</keyword>
<feature type="active site" description="Proton acceptor" evidence="7">
    <location>
        <position position="273"/>
    </location>
</feature>
<feature type="transmembrane region" description="Helical" evidence="8">
    <location>
        <begin position="569"/>
        <end position="587"/>
    </location>
</feature>
<keyword evidence="8" id="KW-1133">Transmembrane helix</keyword>
<feature type="transmembrane region" description="Helical" evidence="8">
    <location>
        <begin position="642"/>
        <end position="664"/>
    </location>
</feature>
<evidence type="ECO:0000256" key="2">
    <source>
        <dbReference type="ARBA" id="ARBA00022603"/>
    </source>
</evidence>
<name>W7APX6_PLAVN</name>
<dbReference type="GO" id="GO:0005737">
    <property type="term" value="C:cytoplasm"/>
    <property type="evidence" value="ECO:0007669"/>
    <property type="project" value="UniProtKB-SubCell"/>
</dbReference>
<proteinExistence type="inferred from homology"/>
<feature type="binding site" evidence="7">
    <location>
        <position position="233"/>
    </location>
    <ligand>
        <name>S-adenosyl-L-methionine</name>
        <dbReference type="ChEBI" id="CHEBI:59789"/>
    </ligand>
</feature>
<evidence type="ECO:0000256" key="6">
    <source>
        <dbReference type="ARBA" id="ARBA00048902"/>
    </source>
</evidence>
<keyword evidence="8" id="KW-0812">Transmembrane</keyword>
<evidence type="ECO:0000256" key="3">
    <source>
        <dbReference type="ARBA" id="ARBA00022679"/>
    </source>
</evidence>
<dbReference type="Proteomes" id="UP000030659">
    <property type="component" value="Unassembled WGS sequence"/>
</dbReference>
<feature type="binding site" evidence="7">
    <location>
        <position position="75"/>
    </location>
    <ligand>
        <name>S-adenosyl-L-methionine</name>
        <dbReference type="ChEBI" id="CHEBI:59789"/>
    </ligand>
</feature>
<accession>W7APX6</accession>
<evidence type="ECO:0000256" key="1">
    <source>
        <dbReference type="ARBA" id="ARBA00022490"/>
    </source>
</evidence>
<feature type="binding site" evidence="7">
    <location>
        <position position="168"/>
    </location>
    <ligand>
        <name>S-adenosyl-L-methionine</name>
        <dbReference type="ChEBI" id="CHEBI:59789"/>
    </ligand>
</feature>
<dbReference type="AlphaFoldDB" id="W7APX6"/>
<dbReference type="InterPro" id="IPR029063">
    <property type="entry name" value="SAM-dependent_MTases_sf"/>
</dbReference>
<dbReference type="Pfam" id="PF06454">
    <property type="entry name" value="THH1_TOM1-3_dom"/>
    <property type="match status" value="1"/>
</dbReference>
<feature type="transmembrane region" description="Helical" evidence="8">
    <location>
        <begin position="684"/>
        <end position="702"/>
    </location>
</feature>
<evidence type="ECO:0000256" key="4">
    <source>
        <dbReference type="ARBA" id="ARBA00022691"/>
    </source>
</evidence>
<comment type="function">
    <text evidence="7">Methylates the 2'-O-ribose of nucleotides at positions 32 and 34 of the tRNA anticodon loop of substrate tRNAs.</text>
</comment>
<evidence type="ECO:0000259" key="10">
    <source>
        <dbReference type="Pfam" id="PF06454"/>
    </source>
</evidence>
<dbReference type="eggNOG" id="KOG1099">
    <property type="taxonomic scope" value="Eukaryota"/>
</dbReference>
<feature type="binding site" evidence="7">
    <location>
        <position position="77"/>
    </location>
    <ligand>
        <name>S-adenosyl-L-methionine</name>
        <dbReference type="ChEBI" id="CHEBI:59789"/>
    </ligand>
</feature>
<dbReference type="InterPro" id="IPR009457">
    <property type="entry name" value="THH1/TOM1/TOM3_dom"/>
</dbReference>
<comment type="subcellular location">
    <subcellularLocation>
        <location evidence="7">Cytoplasm</location>
    </subcellularLocation>
</comment>
<keyword evidence="2 7" id="KW-0489">Methyltransferase</keyword>
<keyword evidence="5 7" id="KW-0819">tRNA processing</keyword>
<keyword evidence="4 7" id="KW-0949">S-adenosyl-L-methionine</keyword>
<dbReference type="Pfam" id="PF01728">
    <property type="entry name" value="FtsJ"/>
    <property type="match status" value="2"/>
</dbReference>
<gene>
    <name evidence="11" type="ORF">YYG_01040</name>
</gene>
<feature type="binding site" evidence="7">
    <location>
        <position position="152"/>
    </location>
    <ligand>
        <name>S-adenosyl-L-methionine</name>
        <dbReference type="ChEBI" id="CHEBI:59789"/>
    </ligand>
</feature>
<evidence type="ECO:0000313" key="12">
    <source>
        <dbReference type="Proteomes" id="UP000030659"/>
    </source>
</evidence>
<dbReference type="GO" id="GO:0106340">
    <property type="term" value="F:tRNA (guanosine(34)-2'-O)-methyltransferase activity"/>
    <property type="evidence" value="ECO:0007669"/>
    <property type="project" value="UniProtKB-ARBA"/>
</dbReference>
<comment type="similarity">
    <text evidence="7">Belongs to the class I-like SAM-binding methyltransferase superfamily. RNA methyltransferase RlmE family. TRM7 subfamily.</text>
</comment>
<feature type="domain" description="THH1/TOM1/TOM3" evidence="10">
    <location>
        <begin position="530"/>
        <end position="704"/>
    </location>
</feature>
<dbReference type="InterPro" id="IPR028590">
    <property type="entry name" value="RNA_methyltr_E_TRM7"/>
</dbReference>
<sequence>MGKLSKDRRDIYYRKAKENGYRARSSYKLIQINDKFEIFKLFNPSNYSNSDISEVINKYNEEFCYNIVDLCAAPGSWSQVLKNICLYNYYNMLYFINKNNNMNNELDDLEHEEFVKNFSLYINFNDSLEKKIDKFLKNNNHQIKEPKLVAVDLQEIGNMNYINIIQGDITKMSTINQILKCMNGNEKEVIPFVDTSKHPCNDESDKYNKMENNLLNKEKEEKKFAYAHAVVSDGAPDITGMNDIDEFIQSQLILSSLKVCCSVLKIGGNFISKIFRGEYTGLLIFHLNKFFEKIYVCKPQSSRNKSLESFLVCLNFGLPKSAITSLFTNTNELCYDYKNENELRNVHIESINRKDQDCQECQEDKLDSDLDSPDNEKGNNMNITNNVTKKNLDIFNFYCSDSDEDIKYFNSDEEENVNNYISSNFSSNNKSFSFVATQNYYDSDKSYLLPKNYIRHEPQIMPLQPPYLLSLQNRRKETKKKVTSFPFSFFFIFCAGRILSTTVLTYLDIRDDAIDYNTLLLFPNFYSYLILLKTIPTYLFLSSFTIIILFWSQVYYSSILVTSQHLKSYYIYINGAGYAINLLFAIIEYLSSSFKNYVYFNYIFEALVDYLIAISFLYYGIKVTAKLKEKNKGISQKSRITQRILSLAIAMFVILSLKGLYSFWCFTNDGELYNSYYDVPTYDALIYFISECIPSIFIIYTFQSNKDKNSMSFEYATPLCSQVFDPYNYKVKKKKANH</sequence>
<dbReference type="EMBL" id="KI965395">
    <property type="protein sequence ID" value="EUD73950.1"/>
    <property type="molecule type" value="Genomic_DNA"/>
</dbReference>
<protein>
    <recommendedName>
        <fullName evidence="7">Putative tRNA (cytidine(32)/guanosine(34)-2'-O)-methyltransferase</fullName>
        <ecNumber evidence="7">2.1.1.205</ecNumber>
    </recommendedName>
    <alternativeName>
        <fullName evidence="7">2'-O-ribose RNA methyltransferase TRM7 homolog</fullName>
    </alternativeName>
</protein>
<dbReference type="PANTHER" id="PTHR10920:SF12">
    <property type="entry name" value="TRNA (CYTIDINE(32)_GUANOSINE(34)-2'-O)-METHYLTRANSFERASE-RELATED"/>
    <property type="match status" value="1"/>
</dbReference>
<comment type="catalytic activity">
    <reaction evidence="6 7">
        <text>cytidine(32)/guanosine(34) in tRNA + 2 S-adenosyl-L-methionine = 2'-O-methylcytidine(32)/2'-O-methylguanosine(34) in tRNA + 2 S-adenosyl-L-homocysteine + 2 H(+)</text>
        <dbReference type="Rhea" id="RHEA:42396"/>
        <dbReference type="Rhea" id="RHEA-COMP:10246"/>
        <dbReference type="Rhea" id="RHEA-COMP:10247"/>
        <dbReference type="ChEBI" id="CHEBI:15378"/>
        <dbReference type="ChEBI" id="CHEBI:57856"/>
        <dbReference type="ChEBI" id="CHEBI:59789"/>
        <dbReference type="ChEBI" id="CHEBI:74269"/>
        <dbReference type="ChEBI" id="CHEBI:74445"/>
        <dbReference type="ChEBI" id="CHEBI:74495"/>
        <dbReference type="ChEBI" id="CHEBI:82748"/>
        <dbReference type="EC" id="2.1.1.205"/>
    </reaction>
</comment>
<feature type="domain" description="Ribosomal RNA methyltransferase FtsJ" evidence="9">
    <location>
        <begin position="141"/>
        <end position="316"/>
    </location>
</feature>
<dbReference type="PANTHER" id="PTHR10920">
    <property type="entry name" value="RIBOSOMAL RNA METHYLTRANSFERASE"/>
    <property type="match status" value="1"/>
</dbReference>
<feature type="domain" description="Ribosomal RNA methyltransferase FtsJ" evidence="9">
    <location>
        <begin position="21"/>
        <end position="81"/>
    </location>
</feature>
<feature type="transmembrane region" description="Helical" evidence="8">
    <location>
        <begin position="526"/>
        <end position="549"/>
    </location>
</feature>
<feature type="transmembrane region" description="Helical" evidence="8">
    <location>
        <begin position="484"/>
        <end position="506"/>
    </location>
</feature>